<comment type="caution">
    <text evidence="1">The sequence shown here is derived from an EMBL/GenBank/DDBJ whole genome shotgun (WGS) entry which is preliminary data.</text>
</comment>
<evidence type="ECO:0000313" key="2">
    <source>
        <dbReference type="Proteomes" id="UP001341840"/>
    </source>
</evidence>
<sequence>MPATSHSAVADSFATLTLDGRSSLTDQIVEEEYVANSPKPHVHFAYAMKEMRAVHFAYALKEMGNSFSRSRFSFSTGEMVSATAGRHIALHSGEME</sequence>
<gene>
    <name evidence="1" type="ORF">PIB30_009546</name>
</gene>
<organism evidence="1 2">
    <name type="scientific">Stylosanthes scabra</name>
    <dbReference type="NCBI Taxonomy" id="79078"/>
    <lineage>
        <taxon>Eukaryota</taxon>
        <taxon>Viridiplantae</taxon>
        <taxon>Streptophyta</taxon>
        <taxon>Embryophyta</taxon>
        <taxon>Tracheophyta</taxon>
        <taxon>Spermatophyta</taxon>
        <taxon>Magnoliopsida</taxon>
        <taxon>eudicotyledons</taxon>
        <taxon>Gunneridae</taxon>
        <taxon>Pentapetalae</taxon>
        <taxon>rosids</taxon>
        <taxon>fabids</taxon>
        <taxon>Fabales</taxon>
        <taxon>Fabaceae</taxon>
        <taxon>Papilionoideae</taxon>
        <taxon>50 kb inversion clade</taxon>
        <taxon>dalbergioids sensu lato</taxon>
        <taxon>Dalbergieae</taxon>
        <taxon>Pterocarpus clade</taxon>
        <taxon>Stylosanthes</taxon>
    </lineage>
</organism>
<keyword evidence="2" id="KW-1185">Reference proteome</keyword>
<proteinExistence type="predicted"/>
<reference evidence="1 2" key="1">
    <citation type="journal article" date="2023" name="Plants (Basel)">
        <title>Bridging the Gap: Combining Genomics and Transcriptomics Approaches to Understand Stylosanthes scabra, an Orphan Legume from the Brazilian Caatinga.</title>
        <authorList>
            <person name="Ferreira-Neto J.R.C."/>
            <person name="da Silva M.D."/>
            <person name="Binneck E."/>
            <person name="de Melo N.F."/>
            <person name="da Silva R.H."/>
            <person name="de Melo A.L.T.M."/>
            <person name="Pandolfi V."/>
            <person name="Bustamante F.O."/>
            <person name="Brasileiro-Vidal A.C."/>
            <person name="Benko-Iseppon A.M."/>
        </authorList>
    </citation>
    <scope>NUCLEOTIDE SEQUENCE [LARGE SCALE GENOMIC DNA]</scope>
    <source>
        <tissue evidence="1">Leaves</tissue>
    </source>
</reference>
<evidence type="ECO:0000313" key="1">
    <source>
        <dbReference type="EMBL" id="MED6216660.1"/>
    </source>
</evidence>
<dbReference type="Proteomes" id="UP001341840">
    <property type="component" value="Unassembled WGS sequence"/>
</dbReference>
<accession>A0ABU6Z345</accession>
<dbReference type="EMBL" id="JASCZI010271882">
    <property type="protein sequence ID" value="MED6216660.1"/>
    <property type="molecule type" value="Genomic_DNA"/>
</dbReference>
<name>A0ABU6Z345_9FABA</name>
<protein>
    <submittedName>
        <fullName evidence="1">Uncharacterized protein</fullName>
    </submittedName>
</protein>